<dbReference type="Gene3D" id="1.25.40.10">
    <property type="entry name" value="Tetratricopeptide repeat domain"/>
    <property type="match status" value="5"/>
</dbReference>
<feature type="repeat" description="PPR" evidence="3">
    <location>
        <begin position="159"/>
        <end position="193"/>
    </location>
</feature>
<feature type="repeat" description="PPR" evidence="3">
    <location>
        <begin position="405"/>
        <end position="439"/>
    </location>
</feature>
<feature type="region of interest" description="Disordered" evidence="4">
    <location>
        <begin position="79"/>
        <end position="111"/>
    </location>
</feature>
<dbReference type="PANTHER" id="PTHR47932:SF62">
    <property type="entry name" value="EXPRESSED PROTEIN"/>
    <property type="match status" value="1"/>
</dbReference>
<evidence type="ECO:0000256" key="2">
    <source>
        <dbReference type="ARBA" id="ARBA00022946"/>
    </source>
</evidence>
<proteinExistence type="predicted"/>
<accession>A0A368PL31</accession>
<evidence type="ECO:0000256" key="4">
    <source>
        <dbReference type="SAM" id="MobiDB-lite"/>
    </source>
</evidence>
<name>A0A368PL31_SETIT</name>
<dbReference type="PANTHER" id="PTHR47932">
    <property type="entry name" value="ATPASE EXPRESSION PROTEIN 3"/>
    <property type="match status" value="1"/>
</dbReference>
<evidence type="ECO:0000256" key="3">
    <source>
        <dbReference type="PROSITE-ProRule" id="PRU00708"/>
    </source>
</evidence>
<feature type="repeat" description="PPR" evidence="3">
    <location>
        <begin position="265"/>
        <end position="299"/>
    </location>
</feature>
<protein>
    <recommendedName>
        <fullName evidence="6">Pentacotripeptide-repeat region of PRORP domain-containing protein</fullName>
    </recommendedName>
</protein>
<keyword evidence="1" id="KW-0677">Repeat</keyword>
<organism evidence="5">
    <name type="scientific">Setaria italica</name>
    <name type="common">Foxtail millet</name>
    <name type="synonym">Panicum italicum</name>
    <dbReference type="NCBI Taxonomy" id="4555"/>
    <lineage>
        <taxon>Eukaryota</taxon>
        <taxon>Viridiplantae</taxon>
        <taxon>Streptophyta</taxon>
        <taxon>Embryophyta</taxon>
        <taxon>Tracheophyta</taxon>
        <taxon>Spermatophyta</taxon>
        <taxon>Magnoliopsida</taxon>
        <taxon>Liliopsida</taxon>
        <taxon>Poales</taxon>
        <taxon>Poaceae</taxon>
        <taxon>PACMAD clade</taxon>
        <taxon>Panicoideae</taxon>
        <taxon>Panicodae</taxon>
        <taxon>Paniceae</taxon>
        <taxon>Cenchrinae</taxon>
        <taxon>Setaria</taxon>
    </lineage>
</organism>
<dbReference type="EMBL" id="CM003528">
    <property type="protein sequence ID" value="RCV06194.1"/>
    <property type="molecule type" value="Genomic_DNA"/>
</dbReference>
<evidence type="ECO:0000313" key="5">
    <source>
        <dbReference type="EMBL" id="RCV06194.1"/>
    </source>
</evidence>
<evidence type="ECO:0008006" key="6">
    <source>
        <dbReference type="Google" id="ProtNLM"/>
    </source>
</evidence>
<dbReference type="Pfam" id="PF12854">
    <property type="entry name" value="PPR_1"/>
    <property type="match status" value="1"/>
</dbReference>
<dbReference type="PROSITE" id="PS51375">
    <property type="entry name" value="PPR"/>
    <property type="match status" value="7"/>
</dbReference>
<gene>
    <name evidence="5" type="ORF">SETIT_1G144000v2</name>
</gene>
<sequence length="625" mass="70388">MKALARAVQRCRFVPQYLTQTQILPRRRRHLHSHRHSGRRRPPSLVTIARAVALLPTARLLLRGRMLSSASAAAALLPFPPPSSSDESDDAKTLRSQPVLEPEVASPPPQQQQLRQWLELERDCNMAMKALACVGDVDQVVNLFAELMLSASSAGVVPSVLCYNTLLNALVEDGRAAETRKVFDEMLATGVAPNVSSFNILVKLYAWRTVEFHLAYKEIHGMRVHKLEPDVSTYSTLVTGLCQVGKLDEAWGVLDWMLQEGCCPMVHTYTPIVQGYCREGRIEEARKLIDFMEDSGCPPNAVTYNVLIRALCDDARFDEVKQVLAEIKMKGQKPNTVTYNIYMDALSKKGMAKEALQQFEDMQGEGLYPTAFTLSIILNCLCCNSRFSQAISLLERSTELNWCAAVAAYNTVMSRLCDTDRCSAVLELLVDMIKKGIIPNTRTYNILIQSLCMDGKLSVAKNLVYNQRFHANVVTYNTLIHWFYYSGIVSEAEYLFAYMTKVANIAPDEVTYTIMVDGLCRQGKFDQATDFFKESLKNRLSKDLLTALINRLARSNRIGNILVAFEEIERQGFVRDYMIFSDTIRSFCRVGFRQHTNIFDLQFLLDGIFGPGKEVYPAHSGRGKT</sequence>
<keyword evidence="2" id="KW-0809">Transit peptide</keyword>
<dbReference type="InterPro" id="IPR002885">
    <property type="entry name" value="PPR_rpt"/>
</dbReference>
<dbReference type="InterPro" id="IPR011990">
    <property type="entry name" value="TPR-like_helical_dom_sf"/>
</dbReference>
<evidence type="ECO:0000256" key="1">
    <source>
        <dbReference type="ARBA" id="ARBA00022737"/>
    </source>
</evidence>
<reference evidence="5" key="2">
    <citation type="submission" date="2015-07" db="EMBL/GenBank/DDBJ databases">
        <authorList>
            <person name="Noorani M."/>
        </authorList>
    </citation>
    <scope>NUCLEOTIDE SEQUENCE</scope>
    <source>
        <strain evidence="5">Yugu1</strain>
    </source>
</reference>
<feature type="repeat" description="PPR" evidence="3">
    <location>
        <begin position="300"/>
        <end position="334"/>
    </location>
</feature>
<dbReference type="Pfam" id="PF13041">
    <property type="entry name" value="PPR_2"/>
    <property type="match status" value="5"/>
</dbReference>
<feature type="repeat" description="PPR" evidence="3">
    <location>
        <begin position="508"/>
        <end position="542"/>
    </location>
</feature>
<dbReference type="AlphaFoldDB" id="A0A368PL31"/>
<feature type="repeat" description="PPR" evidence="3">
    <location>
        <begin position="335"/>
        <end position="369"/>
    </location>
</feature>
<feature type="repeat" description="PPR" evidence="3">
    <location>
        <begin position="230"/>
        <end position="264"/>
    </location>
</feature>
<dbReference type="OrthoDB" id="185373at2759"/>
<dbReference type="NCBIfam" id="TIGR00756">
    <property type="entry name" value="PPR"/>
    <property type="match status" value="8"/>
</dbReference>
<reference evidence="5" key="1">
    <citation type="journal article" date="2012" name="Nat. Biotechnol.">
        <title>Reference genome sequence of the model plant Setaria.</title>
        <authorList>
            <person name="Bennetzen J.L."/>
            <person name="Schmutz J."/>
            <person name="Wang H."/>
            <person name="Percifield R."/>
            <person name="Hawkins J."/>
            <person name="Pontaroli A.C."/>
            <person name="Estep M."/>
            <person name="Feng L."/>
            <person name="Vaughn J.N."/>
            <person name="Grimwood J."/>
            <person name="Jenkins J."/>
            <person name="Barry K."/>
            <person name="Lindquist E."/>
            <person name="Hellsten U."/>
            <person name="Deshpande S."/>
            <person name="Wang X."/>
            <person name="Wu X."/>
            <person name="Mitros T."/>
            <person name="Triplett J."/>
            <person name="Yang X."/>
            <person name="Ye C.Y."/>
            <person name="Mauro-Herrera M."/>
            <person name="Wang L."/>
            <person name="Li P."/>
            <person name="Sharma M."/>
            <person name="Sharma R."/>
            <person name="Ronald P.C."/>
            <person name="Panaud O."/>
            <person name="Kellogg E.A."/>
            <person name="Brutnell T.P."/>
            <person name="Doust A.N."/>
            <person name="Tuskan G.A."/>
            <person name="Rokhsar D."/>
            <person name="Devos K.M."/>
        </authorList>
    </citation>
    <scope>NUCLEOTIDE SEQUENCE [LARGE SCALE GENOMIC DNA]</scope>
    <source>
        <strain evidence="5">Yugu1</strain>
    </source>
</reference>